<proteinExistence type="predicted"/>
<gene>
    <name evidence="1" type="ORF">RM550_01565</name>
</gene>
<sequence>MTTPETTLLLPYRLDASTGPAAPSDDNATPLYGRLRLTVGDDPQGRMDRPVRCTRITLGVPSPAARPGLARPPLALTTAAPTVHERAHGREWWIVPNTTDPAVTVFTCLPEEPAHFDGTWSISFVIDMDPGFESTTVEITEETTAGSGDVTARTSPVPLTVLPSAH</sequence>
<comment type="caution">
    <text evidence="1">The sequence shown here is derived from an EMBL/GenBank/DDBJ whole genome shotgun (WGS) entry which is preliminary data.</text>
</comment>
<protein>
    <submittedName>
        <fullName evidence="1">Uncharacterized protein</fullName>
    </submittedName>
</protein>
<name>A0ABU2SZK6_9ACTN</name>
<reference evidence="1" key="1">
    <citation type="submission" date="2024-05" db="EMBL/GenBank/DDBJ databases">
        <title>30 novel species of actinomycetes from the DSMZ collection.</title>
        <authorList>
            <person name="Nouioui I."/>
        </authorList>
    </citation>
    <scope>NUCLEOTIDE SEQUENCE</scope>
    <source>
        <strain evidence="1">DSM 41527</strain>
    </source>
</reference>
<evidence type="ECO:0000313" key="2">
    <source>
        <dbReference type="Proteomes" id="UP001180551"/>
    </source>
</evidence>
<dbReference type="Proteomes" id="UP001180551">
    <property type="component" value="Unassembled WGS sequence"/>
</dbReference>
<evidence type="ECO:0000313" key="1">
    <source>
        <dbReference type="EMBL" id="MDT0454427.1"/>
    </source>
</evidence>
<accession>A0ABU2SZK6</accession>
<dbReference type="RefSeq" id="WP_311621847.1">
    <property type="nucleotide sequence ID" value="NZ_JAVRFE010000001.1"/>
</dbReference>
<dbReference type="EMBL" id="JAVRFE010000001">
    <property type="protein sequence ID" value="MDT0454427.1"/>
    <property type="molecule type" value="Genomic_DNA"/>
</dbReference>
<keyword evidence="2" id="KW-1185">Reference proteome</keyword>
<organism evidence="1 2">
    <name type="scientific">Streptomyces mooreae</name>
    <dbReference type="NCBI Taxonomy" id="3075523"/>
    <lineage>
        <taxon>Bacteria</taxon>
        <taxon>Bacillati</taxon>
        <taxon>Actinomycetota</taxon>
        <taxon>Actinomycetes</taxon>
        <taxon>Kitasatosporales</taxon>
        <taxon>Streptomycetaceae</taxon>
        <taxon>Streptomyces</taxon>
    </lineage>
</organism>